<accession>A0A2P5BZ62</accession>
<protein>
    <submittedName>
        <fullName evidence="1">Uncharacterized protein</fullName>
    </submittedName>
</protein>
<proteinExistence type="predicted"/>
<dbReference type="AlphaFoldDB" id="A0A2P5BZ62"/>
<sequence length="72" mass="8103">SISASSFPDFVKIRQLSMPESTGRRRRRRESELRSAVRRQARCAQTCAQAVVSAVYHRLKSLDIALSTIPSL</sequence>
<evidence type="ECO:0000313" key="2">
    <source>
        <dbReference type="Proteomes" id="UP000237000"/>
    </source>
</evidence>
<comment type="caution">
    <text evidence="1">The sequence shown here is derived from an EMBL/GenBank/DDBJ whole genome shotgun (WGS) entry which is preliminary data.</text>
</comment>
<dbReference type="Proteomes" id="UP000237000">
    <property type="component" value="Unassembled WGS sequence"/>
</dbReference>
<dbReference type="InParanoid" id="A0A2P5BZ62"/>
<reference evidence="2" key="1">
    <citation type="submission" date="2016-06" db="EMBL/GenBank/DDBJ databases">
        <title>Parallel loss of symbiosis genes in relatives of nitrogen-fixing non-legume Parasponia.</title>
        <authorList>
            <person name="Van Velzen R."/>
            <person name="Holmer R."/>
            <person name="Bu F."/>
            <person name="Rutten L."/>
            <person name="Van Zeijl A."/>
            <person name="Liu W."/>
            <person name="Santuari L."/>
            <person name="Cao Q."/>
            <person name="Sharma T."/>
            <person name="Shen D."/>
            <person name="Roswanjaya Y."/>
            <person name="Wardhani T."/>
            <person name="Kalhor M.S."/>
            <person name="Jansen J."/>
            <person name="Van den Hoogen J."/>
            <person name="Gungor B."/>
            <person name="Hartog M."/>
            <person name="Hontelez J."/>
            <person name="Verver J."/>
            <person name="Yang W.-C."/>
            <person name="Schijlen E."/>
            <person name="Repin R."/>
            <person name="Schilthuizen M."/>
            <person name="Schranz E."/>
            <person name="Heidstra R."/>
            <person name="Miyata K."/>
            <person name="Fedorova E."/>
            <person name="Kohlen W."/>
            <person name="Bisseling T."/>
            <person name="Smit S."/>
            <person name="Geurts R."/>
        </authorList>
    </citation>
    <scope>NUCLEOTIDE SEQUENCE [LARGE SCALE GENOMIC DNA]</scope>
    <source>
        <strain evidence="2">cv. RG33-2</strain>
    </source>
</reference>
<dbReference type="EMBL" id="JXTC01000436">
    <property type="protein sequence ID" value="PON54102.1"/>
    <property type="molecule type" value="Genomic_DNA"/>
</dbReference>
<gene>
    <name evidence="1" type="ORF">TorRG33x02_303390</name>
</gene>
<name>A0A2P5BZ62_TREOI</name>
<feature type="non-terminal residue" evidence="1">
    <location>
        <position position="1"/>
    </location>
</feature>
<keyword evidence="2" id="KW-1185">Reference proteome</keyword>
<evidence type="ECO:0000313" key="1">
    <source>
        <dbReference type="EMBL" id="PON54102.1"/>
    </source>
</evidence>
<organism evidence="1 2">
    <name type="scientific">Trema orientale</name>
    <name type="common">Charcoal tree</name>
    <name type="synonym">Celtis orientalis</name>
    <dbReference type="NCBI Taxonomy" id="63057"/>
    <lineage>
        <taxon>Eukaryota</taxon>
        <taxon>Viridiplantae</taxon>
        <taxon>Streptophyta</taxon>
        <taxon>Embryophyta</taxon>
        <taxon>Tracheophyta</taxon>
        <taxon>Spermatophyta</taxon>
        <taxon>Magnoliopsida</taxon>
        <taxon>eudicotyledons</taxon>
        <taxon>Gunneridae</taxon>
        <taxon>Pentapetalae</taxon>
        <taxon>rosids</taxon>
        <taxon>fabids</taxon>
        <taxon>Rosales</taxon>
        <taxon>Cannabaceae</taxon>
        <taxon>Trema</taxon>
    </lineage>
</organism>